<feature type="transmembrane region" description="Helical" evidence="2">
    <location>
        <begin position="315"/>
        <end position="337"/>
    </location>
</feature>
<gene>
    <name evidence="3" type="ORF">BU26DRAFT_572790</name>
</gene>
<evidence type="ECO:0000256" key="1">
    <source>
        <dbReference type="SAM" id="MobiDB-lite"/>
    </source>
</evidence>
<feature type="region of interest" description="Disordered" evidence="1">
    <location>
        <begin position="67"/>
        <end position="94"/>
    </location>
</feature>
<dbReference type="OrthoDB" id="4770059at2759"/>
<keyword evidence="2" id="KW-1133">Transmembrane helix</keyword>
<evidence type="ECO:0000256" key="2">
    <source>
        <dbReference type="SAM" id="Phobius"/>
    </source>
</evidence>
<organism evidence="3 4">
    <name type="scientific">Trematosphaeria pertusa</name>
    <dbReference type="NCBI Taxonomy" id="390896"/>
    <lineage>
        <taxon>Eukaryota</taxon>
        <taxon>Fungi</taxon>
        <taxon>Dikarya</taxon>
        <taxon>Ascomycota</taxon>
        <taxon>Pezizomycotina</taxon>
        <taxon>Dothideomycetes</taxon>
        <taxon>Pleosporomycetidae</taxon>
        <taxon>Pleosporales</taxon>
        <taxon>Massarineae</taxon>
        <taxon>Trematosphaeriaceae</taxon>
        <taxon>Trematosphaeria</taxon>
    </lineage>
</organism>
<accession>A0A6A6HQX7</accession>
<dbReference type="Proteomes" id="UP000800094">
    <property type="component" value="Unassembled WGS sequence"/>
</dbReference>
<dbReference type="RefSeq" id="XP_033675411.1">
    <property type="nucleotide sequence ID" value="XM_033834270.1"/>
</dbReference>
<keyword evidence="4" id="KW-1185">Reference proteome</keyword>
<evidence type="ECO:0000313" key="3">
    <source>
        <dbReference type="EMBL" id="KAF2240407.1"/>
    </source>
</evidence>
<protein>
    <submittedName>
        <fullName evidence="3">Uncharacterized protein</fullName>
    </submittedName>
</protein>
<proteinExistence type="predicted"/>
<name>A0A6A6HQX7_9PLEO</name>
<dbReference type="EMBL" id="ML987218">
    <property type="protein sequence ID" value="KAF2240407.1"/>
    <property type="molecule type" value="Genomic_DNA"/>
</dbReference>
<evidence type="ECO:0000313" key="4">
    <source>
        <dbReference type="Proteomes" id="UP000800094"/>
    </source>
</evidence>
<reference evidence="3" key="1">
    <citation type="journal article" date="2020" name="Stud. Mycol.">
        <title>101 Dothideomycetes genomes: a test case for predicting lifestyles and emergence of pathogens.</title>
        <authorList>
            <person name="Haridas S."/>
            <person name="Albert R."/>
            <person name="Binder M."/>
            <person name="Bloem J."/>
            <person name="Labutti K."/>
            <person name="Salamov A."/>
            <person name="Andreopoulos B."/>
            <person name="Baker S."/>
            <person name="Barry K."/>
            <person name="Bills G."/>
            <person name="Bluhm B."/>
            <person name="Cannon C."/>
            <person name="Castanera R."/>
            <person name="Culley D."/>
            <person name="Daum C."/>
            <person name="Ezra D."/>
            <person name="Gonzalez J."/>
            <person name="Henrissat B."/>
            <person name="Kuo A."/>
            <person name="Liang C."/>
            <person name="Lipzen A."/>
            <person name="Lutzoni F."/>
            <person name="Magnuson J."/>
            <person name="Mondo S."/>
            <person name="Nolan M."/>
            <person name="Ohm R."/>
            <person name="Pangilinan J."/>
            <person name="Park H.-J."/>
            <person name="Ramirez L."/>
            <person name="Alfaro M."/>
            <person name="Sun H."/>
            <person name="Tritt A."/>
            <person name="Yoshinaga Y."/>
            <person name="Zwiers L.-H."/>
            <person name="Turgeon B."/>
            <person name="Goodwin S."/>
            <person name="Spatafora J."/>
            <person name="Crous P."/>
            <person name="Grigoriev I."/>
        </authorList>
    </citation>
    <scope>NUCLEOTIDE SEQUENCE</scope>
    <source>
        <strain evidence="3">CBS 122368</strain>
    </source>
</reference>
<dbReference type="GeneID" id="54587600"/>
<keyword evidence="2" id="KW-0812">Transmembrane</keyword>
<keyword evidence="2" id="KW-0472">Membrane</keyword>
<sequence>MPLLLPDPNLGNVSDWSHSTIFTTTRSTFESTDVPPLTSLWKPPGGCADKWVAGNITFDITYVEPRSKPDGTSYQTPVERDVTSSADPRTGFAPLSTTSEGLRDVFTVSFVAFSTNPGNPPVGRLFDPSYSACQPYGHASKYSPGICPDGQTVAEVTEYQYSRTSGSVETSFEASCCRSSLTFRREWRGECIGNITTPFEIYAPFTTTLADQPETVIVTYEYTARIFMASSYGTDGYSTAAFSHMTTVTAGLIAADPIVVAWQKKDLSVFPTEYVSSLQQKFSVTWVPSPTPASTSALPQQTNPPSNDLGTGAKAGISIGAVLGVAGLVTAIILLLIRGRRKGRVTAPNDESGGFPEMED</sequence>
<dbReference type="AlphaFoldDB" id="A0A6A6HQX7"/>